<dbReference type="Proteomes" id="UP001183390">
    <property type="component" value="Unassembled WGS sequence"/>
</dbReference>
<keyword evidence="3" id="KW-1185">Reference proteome</keyword>
<accession>A0ABU2M853</accession>
<sequence length="186" mass="19804">MPRGRYDGQPPLIGGEPAREAADPVVTDLGAVFELETGEPLPLLPDLPGEPLESGDRLWAVDTAGAVVLRDPGEEEPSPVLRTDATGEVVRTFEGDRTLLRHQLMSPLPLAETVVAPVSFHDDLPEDARAVALLPWGGTPAGDDVRWIDLGRYSDTDGEDHRVLAGPGSVVSYVLDTALPLHGLVP</sequence>
<feature type="region of interest" description="Disordered" evidence="1">
    <location>
        <begin position="1"/>
        <end position="21"/>
    </location>
</feature>
<protein>
    <submittedName>
        <fullName evidence="2">Uncharacterized protein</fullName>
    </submittedName>
</protein>
<gene>
    <name evidence="2" type="ORF">RM479_07935</name>
</gene>
<comment type="caution">
    <text evidence="2">The sequence shown here is derived from an EMBL/GenBank/DDBJ whole genome shotgun (WGS) entry which is preliminary data.</text>
</comment>
<organism evidence="2 3">
    <name type="scientific">Nocardiopsis lambiniae</name>
    <dbReference type="NCBI Taxonomy" id="3075539"/>
    <lineage>
        <taxon>Bacteria</taxon>
        <taxon>Bacillati</taxon>
        <taxon>Actinomycetota</taxon>
        <taxon>Actinomycetes</taxon>
        <taxon>Streptosporangiales</taxon>
        <taxon>Nocardiopsidaceae</taxon>
        <taxon>Nocardiopsis</taxon>
    </lineage>
</organism>
<dbReference type="RefSeq" id="WP_311511072.1">
    <property type="nucleotide sequence ID" value="NZ_JAVREP010000004.1"/>
</dbReference>
<evidence type="ECO:0000313" key="3">
    <source>
        <dbReference type="Proteomes" id="UP001183390"/>
    </source>
</evidence>
<reference evidence="3" key="1">
    <citation type="submission" date="2023-07" db="EMBL/GenBank/DDBJ databases">
        <title>30 novel species of actinomycetes from the DSMZ collection.</title>
        <authorList>
            <person name="Nouioui I."/>
        </authorList>
    </citation>
    <scope>NUCLEOTIDE SEQUENCE [LARGE SCALE GENOMIC DNA]</scope>
    <source>
        <strain evidence="3">DSM 44743</strain>
    </source>
</reference>
<evidence type="ECO:0000313" key="2">
    <source>
        <dbReference type="EMBL" id="MDT0328340.1"/>
    </source>
</evidence>
<name>A0ABU2M853_9ACTN</name>
<proteinExistence type="predicted"/>
<dbReference type="EMBL" id="JAVREP010000004">
    <property type="protein sequence ID" value="MDT0328340.1"/>
    <property type="molecule type" value="Genomic_DNA"/>
</dbReference>
<evidence type="ECO:0000256" key="1">
    <source>
        <dbReference type="SAM" id="MobiDB-lite"/>
    </source>
</evidence>